<organism evidence="2 3">
    <name type="scientific">Dyella monticola</name>
    <dbReference type="NCBI Taxonomy" id="1927958"/>
    <lineage>
        <taxon>Bacteria</taxon>
        <taxon>Pseudomonadati</taxon>
        <taxon>Pseudomonadota</taxon>
        <taxon>Gammaproteobacteria</taxon>
        <taxon>Lysobacterales</taxon>
        <taxon>Rhodanobacteraceae</taxon>
        <taxon>Dyella</taxon>
    </lineage>
</organism>
<reference evidence="2 3" key="1">
    <citation type="submission" date="2018-07" db="EMBL/GenBank/DDBJ databases">
        <title>Dyella monticola sp. nov. and Dyella psychrodurans sp. nov. isolated from monsoon evergreen broad-leaved forest soil of Dinghu Mountain, China.</title>
        <authorList>
            <person name="Gao Z."/>
            <person name="Qiu L."/>
        </authorList>
    </citation>
    <scope>NUCLEOTIDE SEQUENCE [LARGE SCALE GENOMIC DNA]</scope>
    <source>
        <strain evidence="2 3">4G-K06</strain>
    </source>
</reference>
<evidence type="ECO:0000313" key="2">
    <source>
        <dbReference type="EMBL" id="RDS80194.1"/>
    </source>
</evidence>
<keyword evidence="1" id="KW-0472">Membrane</keyword>
<keyword evidence="1" id="KW-0812">Transmembrane</keyword>
<sequence>MRIILIVVGLVLLIGGLWVVFGHGSYSATDTVLQVGSAKLTATHDKAVPEWVGISGIVVGALLVLGGLFSKR</sequence>
<evidence type="ECO:0000256" key="1">
    <source>
        <dbReference type="SAM" id="Phobius"/>
    </source>
</evidence>
<dbReference type="AlphaFoldDB" id="A0A370WVM9"/>
<accession>A0A370WVM9</accession>
<name>A0A370WVM9_9GAMM</name>
<protein>
    <recommendedName>
        <fullName evidence="4">DUF3185 family protein</fullName>
    </recommendedName>
</protein>
<comment type="caution">
    <text evidence="2">The sequence shown here is derived from an EMBL/GenBank/DDBJ whole genome shotgun (WGS) entry which is preliminary data.</text>
</comment>
<keyword evidence="1" id="KW-1133">Transmembrane helix</keyword>
<feature type="transmembrane region" description="Helical" evidence="1">
    <location>
        <begin position="51"/>
        <end position="69"/>
    </location>
</feature>
<dbReference type="RefSeq" id="WP_115496432.1">
    <property type="nucleotide sequence ID" value="NZ_QRBE01000009.1"/>
</dbReference>
<dbReference type="Proteomes" id="UP000254258">
    <property type="component" value="Unassembled WGS sequence"/>
</dbReference>
<keyword evidence="3" id="KW-1185">Reference proteome</keyword>
<dbReference type="EMBL" id="QRBE01000009">
    <property type="protein sequence ID" value="RDS80194.1"/>
    <property type="molecule type" value="Genomic_DNA"/>
</dbReference>
<proteinExistence type="predicted"/>
<evidence type="ECO:0008006" key="4">
    <source>
        <dbReference type="Google" id="ProtNLM"/>
    </source>
</evidence>
<gene>
    <name evidence="2" type="ORF">DWU98_14895</name>
</gene>
<evidence type="ECO:0000313" key="3">
    <source>
        <dbReference type="Proteomes" id="UP000254258"/>
    </source>
</evidence>